<organism evidence="1 2">
    <name type="scientific">Cetraspora pellucida</name>
    <dbReference type="NCBI Taxonomy" id="1433469"/>
    <lineage>
        <taxon>Eukaryota</taxon>
        <taxon>Fungi</taxon>
        <taxon>Fungi incertae sedis</taxon>
        <taxon>Mucoromycota</taxon>
        <taxon>Glomeromycotina</taxon>
        <taxon>Glomeromycetes</taxon>
        <taxon>Diversisporales</taxon>
        <taxon>Gigasporaceae</taxon>
        <taxon>Cetraspora</taxon>
    </lineage>
</organism>
<name>A0ACA9QQQ4_9GLOM</name>
<dbReference type="EMBL" id="CAJVPW010044921">
    <property type="protein sequence ID" value="CAG8754958.1"/>
    <property type="molecule type" value="Genomic_DNA"/>
</dbReference>
<sequence length="53" mass="5806">SMFTSTNQASVPTLSTTLQELDSFDVNARITSNKKDKKKLSDLVLDFLNLGAT</sequence>
<comment type="caution">
    <text evidence="1">The sequence shown here is derived from an EMBL/GenBank/DDBJ whole genome shotgun (WGS) entry which is preliminary data.</text>
</comment>
<protein>
    <submittedName>
        <fullName evidence="1">2679_t:CDS:1</fullName>
    </submittedName>
</protein>
<feature type="non-terminal residue" evidence="1">
    <location>
        <position position="53"/>
    </location>
</feature>
<keyword evidence="2" id="KW-1185">Reference proteome</keyword>
<feature type="non-terminal residue" evidence="1">
    <location>
        <position position="1"/>
    </location>
</feature>
<proteinExistence type="predicted"/>
<reference evidence="1" key="1">
    <citation type="submission" date="2021-06" db="EMBL/GenBank/DDBJ databases">
        <authorList>
            <person name="Kallberg Y."/>
            <person name="Tangrot J."/>
            <person name="Rosling A."/>
        </authorList>
    </citation>
    <scope>NUCLEOTIDE SEQUENCE</scope>
    <source>
        <strain evidence="1">28 12/20/2015</strain>
    </source>
</reference>
<accession>A0ACA9QQQ4</accession>
<evidence type="ECO:0000313" key="1">
    <source>
        <dbReference type="EMBL" id="CAG8754958.1"/>
    </source>
</evidence>
<evidence type="ECO:0000313" key="2">
    <source>
        <dbReference type="Proteomes" id="UP000789366"/>
    </source>
</evidence>
<dbReference type="Proteomes" id="UP000789366">
    <property type="component" value="Unassembled WGS sequence"/>
</dbReference>
<gene>
    <name evidence="1" type="ORF">SPELUC_LOCUS14744</name>
</gene>